<dbReference type="Pfam" id="PF00450">
    <property type="entry name" value="Peptidase_S10"/>
    <property type="match status" value="1"/>
</dbReference>
<dbReference type="InterPro" id="IPR029058">
    <property type="entry name" value="AB_hydrolase_fold"/>
</dbReference>
<proteinExistence type="inferred from homology"/>
<reference evidence="2" key="1">
    <citation type="submission" date="2020-05" db="EMBL/GenBank/DDBJ databases">
        <title>WGS assembly of Panicum virgatum.</title>
        <authorList>
            <person name="Lovell J.T."/>
            <person name="Jenkins J."/>
            <person name="Shu S."/>
            <person name="Juenger T.E."/>
            <person name="Schmutz J."/>
        </authorList>
    </citation>
    <scope>NUCLEOTIDE SEQUENCE</scope>
    <source>
        <strain evidence="2">AP13</strain>
    </source>
</reference>
<sequence length="135" mass="15326">MYQKIPRKKVLFDPSAHISIFTELFFSFYKCRSGVVLNSLTEFCFCLSCSDPVYDNWLETPHSMLPIYKELIGAGLKVWVFSGDTDTVVPLTSTRRSLASLGLPVKTSWYPWYIVPSEATNASLILLPSEKARSY</sequence>
<organism evidence="2 3">
    <name type="scientific">Panicum virgatum</name>
    <name type="common">Blackwell switchgrass</name>
    <dbReference type="NCBI Taxonomy" id="38727"/>
    <lineage>
        <taxon>Eukaryota</taxon>
        <taxon>Viridiplantae</taxon>
        <taxon>Streptophyta</taxon>
        <taxon>Embryophyta</taxon>
        <taxon>Tracheophyta</taxon>
        <taxon>Spermatophyta</taxon>
        <taxon>Magnoliopsida</taxon>
        <taxon>Liliopsida</taxon>
        <taxon>Poales</taxon>
        <taxon>Poaceae</taxon>
        <taxon>PACMAD clade</taxon>
        <taxon>Panicoideae</taxon>
        <taxon>Panicodae</taxon>
        <taxon>Paniceae</taxon>
        <taxon>Panicinae</taxon>
        <taxon>Panicum</taxon>
        <taxon>Panicum sect. Hiantes</taxon>
    </lineage>
</organism>
<accession>A0A8T0P8N7</accession>
<dbReference type="SUPFAM" id="SSF53474">
    <property type="entry name" value="alpha/beta-Hydrolases"/>
    <property type="match status" value="1"/>
</dbReference>
<name>A0A8T0P8N7_PANVG</name>
<gene>
    <name evidence="2" type="ORF">PVAP13_8NG138602</name>
</gene>
<dbReference type="InterPro" id="IPR001563">
    <property type="entry name" value="Peptidase_S10"/>
</dbReference>
<dbReference type="GO" id="GO:0004185">
    <property type="term" value="F:serine-type carboxypeptidase activity"/>
    <property type="evidence" value="ECO:0007669"/>
    <property type="project" value="InterPro"/>
</dbReference>
<evidence type="ECO:0000313" key="2">
    <source>
        <dbReference type="EMBL" id="KAG2558153.1"/>
    </source>
</evidence>
<dbReference type="Proteomes" id="UP000823388">
    <property type="component" value="Chromosome 8N"/>
</dbReference>
<comment type="similarity">
    <text evidence="1">Belongs to the peptidase S10 family.</text>
</comment>
<dbReference type="EMBL" id="CM029052">
    <property type="protein sequence ID" value="KAG2558153.1"/>
    <property type="molecule type" value="Genomic_DNA"/>
</dbReference>
<dbReference type="GO" id="GO:0006508">
    <property type="term" value="P:proteolysis"/>
    <property type="evidence" value="ECO:0007669"/>
    <property type="project" value="InterPro"/>
</dbReference>
<comment type="caution">
    <text evidence="2">The sequence shown here is derived from an EMBL/GenBank/DDBJ whole genome shotgun (WGS) entry which is preliminary data.</text>
</comment>
<evidence type="ECO:0000256" key="1">
    <source>
        <dbReference type="ARBA" id="ARBA00009431"/>
    </source>
</evidence>
<dbReference type="Gene3D" id="3.40.50.12670">
    <property type="match status" value="1"/>
</dbReference>
<keyword evidence="3" id="KW-1185">Reference proteome</keyword>
<evidence type="ECO:0000313" key="3">
    <source>
        <dbReference type="Proteomes" id="UP000823388"/>
    </source>
</evidence>
<protein>
    <submittedName>
        <fullName evidence="2">Uncharacterized protein</fullName>
    </submittedName>
</protein>
<dbReference type="AlphaFoldDB" id="A0A8T0P8N7"/>